<evidence type="ECO:0000313" key="3">
    <source>
        <dbReference type="Proteomes" id="UP000242561"/>
    </source>
</evidence>
<dbReference type="STRING" id="1913578.LPB140_00975"/>
<dbReference type="KEGG" id="sphl:LPB140_00975"/>
<dbReference type="SUPFAM" id="SSF53474">
    <property type="entry name" value="alpha/beta-Hydrolases"/>
    <property type="match status" value="1"/>
</dbReference>
<dbReference type="PANTHER" id="PTHR43798">
    <property type="entry name" value="MONOACYLGLYCEROL LIPASE"/>
    <property type="match status" value="1"/>
</dbReference>
<dbReference type="GO" id="GO:0016020">
    <property type="term" value="C:membrane"/>
    <property type="evidence" value="ECO:0007669"/>
    <property type="project" value="TreeGrafter"/>
</dbReference>
<dbReference type="EMBL" id="CP018154">
    <property type="protein sequence ID" value="APG61645.1"/>
    <property type="molecule type" value="Genomic_DNA"/>
</dbReference>
<sequence length="268" mass="29608">MTHNPPIIKGYSDSSFGQIHWRMAGENREEVDIFCLHPAPYSGLAYTNIMPHLAKNRRVFAPDYPGHGGSAPFRHDASINDYARAMAEILEELTNGRKTHLVGFHTGCLVAAELSIIAPQFVDGITIIDVPAFDAETRAKLLPKSGGEYVITPELSCLEPAWLLGMTKRIESQGVERSFEMFTEQLRHGRGRNAAFHAGFSYDVEGQFAKISCPVHIIASQSALLDATRRAATLIPHAAYVERTDIKRAVLDEAAEKVAAQILRQVKK</sequence>
<keyword evidence="3" id="KW-1185">Reference proteome</keyword>
<reference evidence="2 3" key="1">
    <citation type="submission" date="2016-11" db="EMBL/GenBank/DDBJ databases">
        <title>Sphingorhabdus sp. LPB0140, isolated from marine environment.</title>
        <authorList>
            <person name="Kim E."/>
            <person name="Yi H."/>
        </authorList>
    </citation>
    <scope>NUCLEOTIDE SEQUENCE [LARGE SCALE GENOMIC DNA]</scope>
    <source>
        <strain evidence="2 3">LPB0140</strain>
    </source>
</reference>
<feature type="domain" description="AB hydrolase-1" evidence="1">
    <location>
        <begin position="35"/>
        <end position="150"/>
    </location>
</feature>
<protein>
    <recommendedName>
        <fullName evidence="1">AB hydrolase-1 domain-containing protein</fullName>
    </recommendedName>
</protein>
<organism evidence="2 3">
    <name type="scientific">Sphingorhabdus lutea</name>
    <dbReference type="NCBI Taxonomy" id="1913578"/>
    <lineage>
        <taxon>Bacteria</taxon>
        <taxon>Pseudomonadati</taxon>
        <taxon>Pseudomonadota</taxon>
        <taxon>Alphaproteobacteria</taxon>
        <taxon>Sphingomonadales</taxon>
        <taxon>Sphingomonadaceae</taxon>
        <taxon>Sphingorhabdus</taxon>
    </lineage>
</organism>
<proteinExistence type="predicted"/>
<dbReference type="InterPro" id="IPR029058">
    <property type="entry name" value="AB_hydrolase_fold"/>
</dbReference>
<dbReference type="InterPro" id="IPR000073">
    <property type="entry name" value="AB_hydrolase_1"/>
</dbReference>
<accession>A0A1L3J953</accession>
<dbReference type="AlphaFoldDB" id="A0A1L3J953"/>
<dbReference type="RefSeq" id="WP_072558290.1">
    <property type="nucleotide sequence ID" value="NZ_CP018154.1"/>
</dbReference>
<dbReference type="InterPro" id="IPR050266">
    <property type="entry name" value="AB_hydrolase_sf"/>
</dbReference>
<dbReference type="Pfam" id="PF00561">
    <property type="entry name" value="Abhydrolase_1"/>
    <property type="match status" value="1"/>
</dbReference>
<dbReference type="PANTHER" id="PTHR43798:SF33">
    <property type="entry name" value="HYDROLASE, PUTATIVE (AFU_ORTHOLOGUE AFUA_2G14860)-RELATED"/>
    <property type="match status" value="1"/>
</dbReference>
<dbReference type="Proteomes" id="UP000242561">
    <property type="component" value="Chromosome"/>
</dbReference>
<gene>
    <name evidence="2" type="ORF">LPB140_00975</name>
</gene>
<dbReference type="Gene3D" id="3.40.50.1820">
    <property type="entry name" value="alpha/beta hydrolase"/>
    <property type="match status" value="1"/>
</dbReference>
<dbReference type="OrthoDB" id="8680283at2"/>
<name>A0A1L3J953_9SPHN</name>
<evidence type="ECO:0000259" key="1">
    <source>
        <dbReference type="Pfam" id="PF00561"/>
    </source>
</evidence>
<evidence type="ECO:0000313" key="2">
    <source>
        <dbReference type="EMBL" id="APG61645.1"/>
    </source>
</evidence>